<dbReference type="STRING" id="2880.D7FKJ7"/>
<dbReference type="InParanoid" id="D7FKJ7"/>
<dbReference type="InterPro" id="IPR000504">
    <property type="entry name" value="RRM_dom"/>
</dbReference>
<proteinExistence type="predicted"/>
<feature type="region of interest" description="Disordered" evidence="4">
    <location>
        <begin position="277"/>
        <end position="296"/>
    </location>
</feature>
<dbReference type="InterPro" id="IPR012677">
    <property type="entry name" value="Nucleotide-bd_a/b_plait_sf"/>
</dbReference>
<dbReference type="SUPFAM" id="SSF54928">
    <property type="entry name" value="RNA-binding domain, RBD"/>
    <property type="match status" value="3"/>
</dbReference>
<dbReference type="InterPro" id="IPR035979">
    <property type="entry name" value="RBD_domain_sf"/>
</dbReference>
<dbReference type="InterPro" id="IPR050825">
    <property type="entry name" value="RBM42_RBP45_47-like"/>
</dbReference>
<evidence type="ECO:0000313" key="7">
    <source>
        <dbReference type="Proteomes" id="UP000002630"/>
    </source>
</evidence>
<feature type="domain" description="RRM" evidence="5">
    <location>
        <begin position="204"/>
        <end position="276"/>
    </location>
</feature>
<dbReference type="GO" id="GO:0003729">
    <property type="term" value="F:mRNA binding"/>
    <property type="evidence" value="ECO:0007669"/>
    <property type="project" value="InterPro"/>
</dbReference>
<evidence type="ECO:0000256" key="4">
    <source>
        <dbReference type="SAM" id="MobiDB-lite"/>
    </source>
</evidence>
<feature type="compositionally biased region" description="Gly residues" evidence="4">
    <location>
        <begin position="363"/>
        <end position="374"/>
    </location>
</feature>
<dbReference type="eggNOG" id="KOG0118">
    <property type="taxonomic scope" value="Eukaryota"/>
</dbReference>
<accession>D7FKJ7</accession>
<feature type="domain" description="RRM" evidence="5">
    <location>
        <begin position="107"/>
        <end position="186"/>
    </location>
</feature>
<evidence type="ECO:0000256" key="1">
    <source>
        <dbReference type="ARBA" id="ARBA00022737"/>
    </source>
</evidence>
<feature type="compositionally biased region" description="Gly residues" evidence="4">
    <location>
        <begin position="401"/>
        <end position="415"/>
    </location>
</feature>
<dbReference type="EMBL" id="FN648026">
    <property type="protein sequence ID" value="CBJ29399.1"/>
    <property type="molecule type" value="Genomic_DNA"/>
</dbReference>
<organism evidence="6 7">
    <name type="scientific">Ectocarpus siliculosus</name>
    <name type="common">Brown alga</name>
    <name type="synonym">Conferva siliculosa</name>
    <dbReference type="NCBI Taxonomy" id="2880"/>
    <lineage>
        <taxon>Eukaryota</taxon>
        <taxon>Sar</taxon>
        <taxon>Stramenopiles</taxon>
        <taxon>Ochrophyta</taxon>
        <taxon>PX clade</taxon>
        <taxon>Phaeophyceae</taxon>
        <taxon>Ectocarpales</taxon>
        <taxon>Ectocarpaceae</taxon>
        <taxon>Ectocarpus</taxon>
    </lineage>
</organism>
<dbReference type="Proteomes" id="UP000002630">
    <property type="component" value="Linkage Group LG26"/>
</dbReference>
<dbReference type="CDD" id="cd12345">
    <property type="entry name" value="RRM2_SECp43_like"/>
    <property type="match status" value="1"/>
</dbReference>
<feature type="region of interest" description="Disordered" evidence="4">
    <location>
        <begin position="355"/>
        <end position="434"/>
    </location>
</feature>
<evidence type="ECO:0000256" key="3">
    <source>
        <dbReference type="PROSITE-ProRule" id="PRU00176"/>
    </source>
</evidence>
<gene>
    <name evidence="6" type="ORF">Esi_0144_0071</name>
</gene>
<dbReference type="PANTHER" id="PTHR47640:SF10">
    <property type="entry name" value="TRNA SELENOCYSTEINE 1-ASSOCIATED PROTEIN 1-RELATED"/>
    <property type="match status" value="1"/>
</dbReference>
<dbReference type="EMBL" id="FN649751">
    <property type="protein sequence ID" value="CBJ29399.1"/>
    <property type="molecule type" value="Genomic_DNA"/>
</dbReference>
<name>D7FKJ7_ECTSI</name>
<evidence type="ECO:0000313" key="6">
    <source>
        <dbReference type="EMBL" id="CBJ29399.1"/>
    </source>
</evidence>
<keyword evidence="1" id="KW-0677">Repeat</keyword>
<dbReference type="SMART" id="SM00360">
    <property type="entry name" value="RRM"/>
    <property type="match status" value="3"/>
</dbReference>
<protein>
    <recommendedName>
        <fullName evidence="5">RRM domain-containing protein</fullName>
    </recommendedName>
</protein>
<dbReference type="Pfam" id="PF00076">
    <property type="entry name" value="RRM_1"/>
    <property type="match status" value="3"/>
</dbReference>
<dbReference type="CDD" id="cd12344">
    <property type="entry name" value="RRM1_SECp43_like"/>
    <property type="match status" value="1"/>
</dbReference>
<sequence>MADDQQYQDENRSAAKTLWLGDVQPDWTEEYVESLFSSIVGQELEVKLIRDRHRGIVAGYGFIDFRNHETAQLVLDSLNGKPIEGTSLRYRLNWGAGGKRIEQAPEYSVFVGDLSPEVTDAELKATFLGKYTSVLGAKVVTNPMTGSSKSFGFIRFGDEQERDEALTAMNGAECCGRPIRVAPATKRTSVQGQTGAHATDPSNTTVFVGGINDSVTEKVLRDTFNSAGEIQTVTTPPGRGCAFVTFAHRASAEHVINNMQGTTVCGSCVRLSWGKSGRADRDRERERAGGDPIMGMGGIQSSPTAAAAAAAAAAARGAPFSGLYGHPQSYASFNGAYPDPSALANDLSQLSLSGGAASAVGSTSGGTSVGGGGRAARVGGSRNGGGGGGGGGMYGPASRSGGQGQGPGPGQGGQGPSFSLQDVRKGGLGPASRT</sequence>
<feature type="compositionally biased region" description="Gly residues" evidence="4">
    <location>
        <begin position="381"/>
        <end position="394"/>
    </location>
</feature>
<evidence type="ECO:0000259" key="5">
    <source>
        <dbReference type="PROSITE" id="PS50102"/>
    </source>
</evidence>
<feature type="compositionally biased region" description="Basic and acidic residues" evidence="4">
    <location>
        <begin position="277"/>
        <end position="289"/>
    </location>
</feature>
<feature type="domain" description="RRM" evidence="5">
    <location>
        <begin position="16"/>
        <end position="95"/>
    </location>
</feature>
<dbReference type="Gene3D" id="3.30.70.330">
    <property type="match status" value="3"/>
</dbReference>
<dbReference type="OrthoDB" id="446113at2759"/>
<dbReference type="PROSITE" id="PS50102">
    <property type="entry name" value="RRM"/>
    <property type="match status" value="3"/>
</dbReference>
<evidence type="ECO:0000256" key="2">
    <source>
        <dbReference type="ARBA" id="ARBA00022884"/>
    </source>
</evidence>
<dbReference type="PANTHER" id="PTHR47640">
    <property type="entry name" value="TRNA SELENOCYSTEINE 1-ASSOCIATED PROTEIN 1-RELATED-RELATED"/>
    <property type="match status" value="1"/>
</dbReference>
<dbReference type="AlphaFoldDB" id="D7FKJ7"/>
<keyword evidence="2 3" id="KW-0694">RNA-binding</keyword>
<dbReference type="GO" id="GO:0005829">
    <property type="term" value="C:cytosol"/>
    <property type="evidence" value="ECO:0007669"/>
    <property type="project" value="TreeGrafter"/>
</dbReference>
<reference evidence="6 7" key="1">
    <citation type="journal article" date="2010" name="Nature">
        <title>The Ectocarpus genome and the independent evolution of multicellularity in brown algae.</title>
        <authorList>
            <person name="Cock J.M."/>
            <person name="Sterck L."/>
            <person name="Rouze P."/>
            <person name="Scornet D."/>
            <person name="Allen A.E."/>
            <person name="Amoutzias G."/>
            <person name="Anthouard V."/>
            <person name="Artiguenave F."/>
            <person name="Aury J.M."/>
            <person name="Badger J.H."/>
            <person name="Beszteri B."/>
            <person name="Billiau K."/>
            <person name="Bonnet E."/>
            <person name="Bothwell J.H."/>
            <person name="Bowler C."/>
            <person name="Boyen C."/>
            <person name="Brownlee C."/>
            <person name="Carrano C.J."/>
            <person name="Charrier B."/>
            <person name="Cho G.Y."/>
            <person name="Coelho S.M."/>
            <person name="Collen J."/>
            <person name="Corre E."/>
            <person name="Da Silva C."/>
            <person name="Delage L."/>
            <person name="Delaroque N."/>
            <person name="Dittami S.M."/>
            <person name="Doulbeau S."/>
            <person name="Elias M."/>
            <person name="Farnham G."/>
            <person name="Gachon C.M."/>
            <person name="Gschloessl B."/>
            <person name="Heesch S."/>
            <person name="Jabbari K."/>
            <person name="Jubin C."/>
            <person name="Kawai H."/>
            <person name="Kimura K."/>
            <person name="Kloareg B."/>
            <person name="Kupper F.C."/>
            <person name="Lang D."/>
            <person name="Le Bail A."/>
            <person name="Leblanc C."/>
            <person name="Lerouge P."/>
            <person name="Lohr M."/>
            <person name="Lopez P.J."/>
            <person name="Martens C."/>
            <person name="Maumus F."/>
            <person name="Michel G."/>
            <person name="Miranda-Saavedra D."/>
            <person name="Morales J."/>
            <person name="Moreau H."/>
            <person name="Motomura T."/>
            <person name="Nagasato C."/>
            <person name="Napoli C.A."/>
            <person name="Nelson D.R."/>
            <person name="Nyvall-Collen P."/>
            <person name="Peters A.F."/>
            <person name="Pommier C."/>
            <person name="Potin P."/>
            <person name="Poulain J."/>
            <person name="Quesneville H."/>
            <person name="Read B."/>
            <person name="Rensing S.A."/>
            <person name="Ritter A."/>
            <person name="Rousvoal S."/>
            <person name="Samanta M."/>
            <person name="Samson G."/>
            <person name="Schroeder D.C."/>
            <person name="Segurens B."/>
            <person name="Strittmatter M."/>
            <person name="Tonon T."/>
            <person name="Tregear J.W."/>
            <person name="Valentin K."/>
            <person name="von Dassow P."/>
            <person name="Yamagishi T."/>
            <person name="Van de Peer Y."/>
            <person name="Wincker P."/>
        </authorList>
    </citation>
    <scope>NUCLEOTIDE SEQUENCE [LARGE SCALE GENOMIC DNA]</scope>
    <source>
        <strain evidence="7">Ec32 / CCAP1310/4</strain>
    </source>
</reference>
<dbReference type="OMA" id="AHHHIQA"/>
<keyword evidence="7" id="KW-1185">Reference proteome</keyword>